<evidence type="ECO:0000256" key="2">
    <source>
        <dbReference type="ARBA" id="ARBA00022723"/>
    </source>
</evidence>
<dbReference type="EMBL" id="KN819350">
    <property type="protein sequence ID" value="KIJ13566.1"/>
    <property type="molecule type" value="Genomic_DNA"/>
</dbReference>
<evidence type="ECO:0000313" key="4">
    <source>
        <dbReference type="EMBL" id="KIJ13566.1"/>
    </source>
</evidence>
<name>A0A0C9U2I3_PAXIN</name>
<dbReference type="Pfam" id="PF13359">
    <property type="entry name" value="DDE_Tnp_4"/>
    <property type="match status" value="1"/>
</dbReference>
<feature type="non-terminal residue" evidence="4">
    <location>
        <position position="1"/>
    </location>
</feature>
<feature type="domain" description="DDE Tnp4" evidence="3">
    <location>
        <begin position="1"/>
        <end position="63"/>
    </location>
</feature>
<gene>
    <name evidence="4" type="ORF">PAXINDRAFT_42395</name>
</gene>
<evidence type="ECO:0000259" key="3">
    <source>
        <dbReference type="Pfam" id="PF13359"/>
    </source>
</evidence>
<comment type="cofactor">
    <cofactor evidence="1">
        <name>a divalent metal cation</name>
        <dbReference type="ChEBI" id="CHEBI:60240"/>
    </cofactor>
</comment>
<dbReference type="InterPro" id="IPR027806">
    <property type="entry name" value="HARBI1_dom"/>
</dbReference>
<keyword evidence="5" id="KW-1185">Reference proteome</keyword>
<protein>
    <recommendedName>
        <fullName evidence="3">DDE Tnp4 domain-containing protein</fullName>
    </recommendedName>
</protein>
<dbReference type="OrthoDB" id="2649667at2759"/>
<sequence length="63" mass="7133">LVIMPHNLMIVDYALGQPGSVHDAYAFQGTRIAQDHVTLLPPGHWTWADTAYPTERWCVVPFK</sequence>
<evidence type="ECO:0000256" key="1">
    <source>
        <dbReference type="ARBA" id="ARBA00001968"/>
    </source>
</evidence>
<dbReference type="AlphaFoldDB" id="A0A0C9U2I3"/>
<accession>A0A0C9U2I3</accession>
<dbReference type="GO" id="GO:0046872">
    <property type="term" value="F:metal ion binding"/>
    <property type="evidence" value="ECO:0007669"/>
    <property type="project" value="UniProtKB-KW"/>
</dbReference>
<dbReference type="Proteomes" id="UP000053647">
    <property type="component" value="Unassembled WGS sequence"/>
</dbReference>
<reference evidence="5" key="2">
    <citation type="submission" date="2015-01" db="EMBL/GenBank/DDBJ databases">
        <title>Evolutionary Origins and Diversification of the Mycorrhizal Mutualists.</title>
        <authorList>
            <consortium name="DOE Joint Genome Institute"/>
            <consortium name="Mycorrhizal Genomics Consortium"/>
            <person name="Kohler A."/>
            <person name="Kuo A."/>
            <person name="Nagy L.G."/>
            <person name="Floudas D."/>
            <person name="Copeland A."/>
            <person name="Barry K.W."/>
            <person name="Cichocki N."/>
            <person name="Veneault-Fourrey C."/>
            <person name="LaButti K."/>
            <person name="Lindquist E.A."/>
            <person name="Lipzen A."/>
            <person name="Lundell T."/>
            <person name="Morin E."/>
            <person name="Murat C."/>
            <person name="Riley R."/>
            <person name="Ohm R."/>
            <person name="Sun H."/>
            <person name="Tunlid A."/>
            <person name="Henrissat B."/>
            <person name="Grigoriev I.V."/>
            <person name="Hibbett D.S."/>
            <person name="Martin F."/>
        </authorList>
    </citation>
    <scope>NUCLEOTIDE SEQUENCE [LARGE SCALE GENOMIC DNA]</scope>
    <source>
        <strain evidence="5">ATCC 200175</strain>
    </source>
</reference>
<proteinExistence type="predicted"/>
<keyword evidence="2" id="KW-0479">Metal-binding</keyword>
<dbReference type="HOGENOM" id="CLU_018552_11_0_1"/>
<organism evidence="4 5">
    <name type="scientific">Paxillus involutus ATCC 200175</name>
    <dbReference type="NCBI Taxonomy" id="664439"/>
    <lineage>
        <taxon>Eukaryota</taxon>
        <taxon>Fungi</taxon>
        <taxon>Dikarya</taxon>
        <taxon>Basidiomycota</taxon>
        <taxon>Agaricomycotina</taxon>
        <taxon>Agaricomycetes</taxon>
        <taxon>Agaricomycetidae</taxon>
        <taxon>Boletales</taxon>
        <taxon>Paxilineae</taxon>
        <taxon>Paxillaceae</taxon>
        <taxon>Paxillus</taxon>
    </lineage>
</organism>
<feature type="non-terminal residue" evidence="4">
    <location>
        <position position="63"/>
    </location>
</feature>
<reference evidence="4 5" key="1">
    <citation type="submission" date="2014-06" db="EMBL/GenBank/DDBJ databases">
        <authorList>
            <consortium name="DOE Joint Genome Institute"/>
            <person name="Kuo A."/>
            <person name="Kohler A."/>
            <person name="Nagy L.G."/>
            <person name="Floudas D."/>
            <person name="Copeland A."/>
            <person name="Barry K.W."/>
            <person name="Cichocki N."/>
            <person name="Veneault-Fourrey C."/>
            <person name="LaButti K."/>
            <person name="Lindquist E.A."/>
            <person name="Lipzen A."/>
            <person name="Lundell T."/>
            <person name="Morin E."/>
            <person name="Murat C."/>
            <person name="Sun H."/>
            <person name="Tunlid A."/>
            <person name="Henrissat B."/>
            <person name="Grigoriev I.V."/>
            <person name="Hibbett D.S."/>
            <person name="Martin F."/>
            <person name="Nordberg H.P."/>
            <person name="Cantor M.N."/>
            <person name="Hua S.X."/>
        </authorList>
    </citation>
    <scope>NUCLEOTIDE SEQUENCE [LARGE SCALE GENOMIC DNA]</scope>
    <source>
        <strain evidence="4 5">ATCC 200175</strain>
    </source>
</reference>
<evidence type="ECO:0000313" key="5">
    <source>
        <dbReference type="Proteomes" id="UP000053647"/>
    </source>
</evidence>